<proteinExistence type="inferred from homology"/>
<dbReference type="Gene3D" id="1.20.1250.20">
    <property type="entry name" value="MFS general substrate transporter like domains"/>
    <property type="match status" value="2"/>
</dbReference>
<dbReference type="EnsemblMetazoa" id="XM_014385694.1">
    <property type="protein sequence ID" value="XP_014241180.1"/>
    <property type="gene ID" value="LOC106661930"/>
</dbReference>
<keyword evidence="2" id="KW-1133">Transmembrane helix</keyword>
<feature type="transmembrane region" description="Helical" evidence="2">
    <location>
        <begin position="197"/>
        <end position="219"/>
    </location>
</feature>
<dbReference type="AlphaFoldDB" id="A0A8I6RDF6"/>
<sequence>MSQKITAKIRMGYAVGHVLNDLCNAVWLSHTLLFFEYIVRFDSHVSGYLMLLGQLIDAVCTPGIGYISDTYKLIFFSRFGKRKSWYCLGTFITVVSLPLLYSECPGCSTANMFFQFFYYCLIIILFQMGWAAVATVHLALVTELTYSAKERTLLLALRNIFTTFSNLTVHIVTLVVLRVGSQMSNEGLFSKNDIWKFQSVVIAVMISGCITSLIFSLTVPEALIIQHYSSFTAEKKRIVDVLSQWELYRTGLFYMCTRVYCSIMQSMLPLYIHDSLHINVTNVALVPLTLYTASFFASLMTGPLNERFGKKITFSFGAILAAVASGWILFHSDNDQFKHVQIYFVGILYGSANSVMLVTALVATTDLVGFDTENSAFVYGIMTFLDKSSCGILICLIQVFKPEGYGKYYEYALSLSCGISAFIAAVIVISFPMEVYSVNVPDQKPKRGYE</sequence>
<dbReference type="GO" id="GO:0005886">
    <property type="term" value="C:plasma membrane"/>
    <property type="evidence" value="ECO:0007669"/>
    <property type="project" value="TreeGrafter"/>
</dbReference>
<dbReference type="InterPro" id="IPR039672">
    <property type="entry name" value="MFS_2"/>
</dbReference>
<dbReference type="PANTHER" id="PTHR11328">
    <property type="entry name" value="MAJOR FACILITATOR SUPERFAMILY DOMAIN-CONTAINING PROTEIN"/>
    <property type="match status" value="1"/>
</dbReference>
<protein>
    <recommendedName>
        <fullName evidence="5">Major facilitator superfamily domain-containing protein 12-like</fullName>
    </recommendedName>
</protein>
<reference evidence="3" key="1">
    <citation type="submission" date="2022-01" db="UniProtKB">
        <authorList>
            <consortium name="EnsemblMetazoa"/>
        </authorList>
    </citation>
    <scope>IDENTIFICATION</scope>
</reference>
<dbReference type="KEGG" id="clec:106661930"/>
<accession>A0A8I6RDF6</accession>
<feature type="transmembrane region" description="Helical" evidence="2">
    <location>
        <begin position="153"/>
        <end position="177"/>
    </location>
</feature>
<dbReference type="GO" id="GO:0015293">
    <property type="term" value="F:symporter activity"/>
    <property type="evidence" value="ECO:0007669"/>
    <property type="project" value="InterPro"/>
</dbReference>
<dbReference type="InterPro" id="IPR036259">
    <property type="entry name" value="MFS_trans_sf"/>
</dbReference>
<comment type="similarity">
    <text evidence="1">Belongs to the major facilitator superfamily.</text>
</comment>
<dbReference type="OMA" id="EITIFRY"/>
<feature type="transmembrane region" description="Helical" evidence="2">
    <location>
        <begin position="376"/>
        <end position="399"/>
    </location>
</feature>
<dbReference type="SUPFAM" id="SSF103473">
    <property type="entry name" value="MFS general substrate transporter"/>
    <property type="match status" value="1"/>
</dbReference>
<evidence type="ECO:0000256" key="1">
    <source>
        <dbReference type="ARBA" id="ARBA00008335"/>
    </source>
</evidence>
<feature type="transmembrane region" description="Helical" evidence="2">
    <location>
        <begin position="411"/>
        <end position="431"/>
    </location>
</feature>
<feature type="transmembrane region" description="Helical" evidence="2">
    <location>
        <begin position="85"/>
        <end position="101"/>
    </location>
</feature>
<keyword evidence="2" id="KW-0472">Membrane</keyword>
<evidence type="ECO:0000313" key="4">
    <source>
        <dbReference type="Proteomes" id="UP000494040"/>
    </source>
</evidence>
<evidence type="ECO:0008006" key="5">
    <source>
        <dbReference type="Google" id="ProtNLM"/>
    </source>
</evidence>
<feature type="transmembrane region" description="Helical" evidence="2">
    <location>
        <begin position="116"/>
        <end position="141"/>
    </location>
</feature>
<dbReference type="GeneID" id="106661930"/>
<feature type="transmembrane region" description="Helical" evidence="2">
    <location>
        <begin position="278"/>
        <end position="300"/>
    </location>
</feature>
<keyword evidence="4" id="KW-1185">Reference proteome</keyword>
<dbReference type="GO" id="GO:0008643">
    <property type="term" value="P:carbohydrate transport"/>
    <property type="evidence" value="ECO:0007669"/>
    <property type="project" value="InterPro"/>
</dbReference>
<keyword evidence="2" id="KW-0812">Transmembrane</keyword>
<feature type="transmembrane region" description="Helical" evidence="2">
    <location>
        <begin position="21"/>
        <end position="39"/>
    </location>
</feature>
<evidence type="ECO:0000256" key="2">
    <source>
        <dbReference type="SAM" id="Phobius"/>
    </source>
</evidence>
<dbReference type="RefSeq" id="XP_014241180.1">
    <property type="nucleotide sequence ID" value="XM_014385694.1"/>
</dbReference>
<feature type="transmembrane region" description="Helical" evidence="2">
    <location>
        <begin position="342"/>
        <end position="364"/>
    </location>
</feature>
<evidence type="ECO:0000313" key="3">
    <source>
        <dbReference type="EnsemblMetazoa" id="XP_014241180.1"/>
    </source>
</evidence>
<dbReference type="OrthoDB" id="1730117at2759"/>
<dbReference type="PANTHER" id="PTHR11328:SF28">
    <property type="entry name" value="MAJOR FACILITATOR SUPERFAMILY DOMAIN-CONTAINING PROTEIN 12"/>
    <property type="match status" value="1"/>
</dbReference>
<dbReference type="Pfam" id="PF13347">
    <property type="entry name" value="MFS_2"/>
    <property type="match status" value="1"/>
</dbReference>
<feature type="transmembrane region" description="Helical" evidence="2">
    <location>
        <begin position="312"/>
        <end position="330"/>
    </location>
</feature>
<name>A0A8I6RDF6_CIMLE</name>
<organism evidence="3 4">
    <name type="scientific">Cimex lectularius</name>
    <name type="common">Bed bug</name>
    <name type="synonym">Acanthia lectularia</name>
    <dbReference type="NCBI Taxonomy" id="79782"/>
    <lineage>
        <taxon>Eukaryota</taxon>
        <taxon>Metazoa</taxon>
        <taxon>Ecdysozoa</taxon>
        <taxon>Arthropoda</taxon>
        <taxon>Hexapoda</taxon>
        <taxon>Insecta</taxon>
        <taxon>Pterygota</taxon>
        <taxon>Neoptera</taxon>
        <taxon>Paraneoptera</taxon>
        <taxon>Hemiptera</taxon>
        <taxon>Heteroptera</taxon>
        <taxon>Panheteroptera</taxon>
        <taxon>Cimicomorpha</taxon>
        <taxon>Cimicidae</taxon>
        <taxon>Cimex</taxon>
    </lineage>
</organism>
<feature type="transmembrane region" description="Helical" evidence="2">
    <location>
        <begin position="45"/>
        <end position="64"/>
    </location>
</feature>
<dbReference type="Proteomes" id="UP000494040">
    <property type="component" value="Unassembled WGS sequence"/>
</dbReference>